<accession>A0A6S7JAB5</accession>
<name>A0A6S7JAB5_PARCT</name>
<evidence type="ECO:0000313" key="1">
    <source>
        <dbReference type="EMBL" id="CAB4027637.1"/>
    </source>
</evidence>
<reference evidence="1" key="1">
    <citation type="submission" date="2020-04" db="EMBL/GenBank/DDBJ databases">
        <authorList>
            <person name="Alioto T."/>
            <person name="Alioto T."/>
            <person name="Gomez Garrido J."/>
        </authorList>
    </citation>
    <scope>NUCLEOTIDE SEQUENCE</scope>
    <source>
        <strain evidence="1">A484AB</strain>
    </source>
</reference>
<dbReference type="Proteomes" id="UP001152795">
    <property type="component" value="Unassembled WGS sequence"/>
</dbReference>
<dbReference type="AlphaFoldDB" id="A0A6S7JAB5"/>
<dbReference type="EMBL" id="CACRXK020014928">
    <property type="protein sequence ID" value="CAB4027637.1"/>
    <property type="molecule type" value="Genomic_DNA"/>
</dbReference>
<protein>
    <submittedName>
        <fullName evidence="1">Uncharacterized protein</fullName>
    </submittedName>
</protein>
<proteinExistence type="predicted"/>
<gene>
    <name evidence="1" type="ORF">PACLA_8A073218</name>
</gene>
<evidence type="ECO:0000313" key="2">
    <source>
        <dbReference type="Proteomes" id="UP001152795"/>
    </source>
</evidence>
<comment type="caution">
    <text evidence="1">The sequence shown here is derived from an EMBL/GenBank/DDBJ whole genome shotgun (WGS) entry which is preliminary data.</text>
</comment>
<sequence length="123" mass="14644">MHCDHIENETRITQAPIVIIKEKINPLPLLGRATLEELGMVKIDEIGRLKEPNKPYSTRNIRKLQETQSSVDELLNHIKIYFMELAERPAMERRFSYIYQWMKTLNQLHENQDEIAYHLMEPL</sequence>
<organism evidence="1 2">
    <name type="scientific">Paramuricea clavata</name>
    <name type="common">Red gorgonian</name>
    <name type="synonym">Violescent sea-whip</name>
    <dbReference type="NCBI Taxonomy" id="317549"/>
    <lineage>
        <taxon>Eukaryota</taxon>
        <taxon>Metazoa</taxon>
        <taxon>Cnidaria</taxon>
        <taxon>Anthozoa</taxon>
        <taxon>Octocorallia</taxon>
        <taxon>Malacalcyonacea</taxon>
        <taxon>Plexauridae</taxon>
        <taxon>Paramuricea</taxon>
    </lineage>
</organism>
<keyword evidence="2" id="KW-1185">Reference proteome</keyword>